<organism evidence="1">
    <name type="scientific">Arundo donax</name>
    <name type="common">Giant reed</name>
    <name type="synonym">Donax arundinaceus</name>
    <dbReference type="NCBI Taxonomy" id="35708"/>
    <lineage>
        <taxon>Eukaryota</taxon>
        <taxon>Viridiplantae</taxon>
        <taxon>Streptophyta</taxon>
        <taxon>Embryophyta</taxon>
        <taxon>Tracheophyta</taxon>
        <taxon>Spermatophyta</taxon>
        <taxon>Magnoliopsida</taxon>
        <taxon>Liliopsida</taxon>
        <taxon>Poales</taxon>
        <taxon>Poaceae</taxon>
        <taxon>PACMAD clade</taxon>
        <taxon>Arundinoideae</taxon>
        <taxon>Arundineae</taxon>
        <taxon>Arundo</taxon>
    </lineage>
</organism>
<sequence>MPFLWLATLELRKFGSAISDGFHLIVICLRFEYVLAPKIYLYWDSYLYLIVVLVECVDGAAGYGSLVMIDISENCLILIFSCLIY</sequence>
<dbReference type="AlphaFoldDB" id="A0A0A9GWA7"/>
<dbReference type="EMBL" id="GBRH01169084">
    <property type="protein sequence ID" value="JAE28812.1"/>
    <property type="molecule type" value="Transcribed_RNA"/>
</dbReference>
<evidence type="ECO:0000313" key="1">
    <source>
        <dbReference type="EMBL" id="JAE28812.1"/>
    </source>
</evidence>
<reference evidence="1" key="2">
    <citation type="journal article" date="2015" name="Data Brief">
        <title>Shoot transcriptome of the giant reed, Arundo donax.</title>
        <authorList>
            <person name="Barrero R.A."/>
            <person name="Guerrero F.D."/>
            <person name="Moolhuijzen P."/>
            <person name="Goolsby J.A."/>
            <person name="Tidwell J."/>
            <person name="Bellgard S.E."/>
            <person name="Bellgard M.I."/>
        </authorList>
    </citation>
    <scope>NUCLEOTIDE SEQUENCE</scope>
    <source>
        <tissue evidence="1">Shoot tissue taken approximately 20 cm above the soil surface</tissue>
    </source>
</reference>
<reference evidence="1" key="1">
    <citation type="submission" date="2014-09" db="EMBL/GenBank/DDBJ databases">
        <authorList>
            <person name="Magalhaes I.L.F."/>
            <person name="Oliveira U."/>
            <person name="Santos F.R."/>
            <person name="Vidigal T.H.D.A."/>
            <person name="Brescovit A.D."/>
            <person name="Santos A.J."/>
        </authorList>
    </citation>
    <scope>NUCLEOTIDE SEQUENCE</scope>
    <source>
        <tissue evidence="1">Shoot tissue taken approximately 20 cm above the soil surface</tissue>
    </source>
</reference>
<protein>
    <submittedName>
        <fullName evidence="1">Uncharacterized protein</fullName>
    </submittedName>
</protein>
<name>A0A0A9GWA7_ARUDO</name>
<accession>A0A0A9GWA7</accession>
<proteinExistence type="predicted"/>